<protein>
    <submittedName>
        <fullName evidence="2">Uncharacterized protein</fullName>
    </submittedName>
</protein>
<keyword evidence="3" id="KW-1185">Reference proteome</keyword>
<dbReference type="HOGENOM" id="CLU_1277630_0_0_1"/>
<evidence type="ECO:0000313" key="2">
    <source>
        <dbReference type="EMBL" id="KIW54015.1"/>
    </source>
</evidence>
<evidence type="ECO:0000313" key="3">
    <source>
        <dbReference type="Proteomes" id="UP000054342"/>
    </source>
</evidence>
<feature type="region of interest" description="Disordered" evidence="1">
    <location>
        <begin position="155"/>
        <end position="216"/>
    </location>
</feature>
<dbReference type="RefSeq" id="XP_013314599.1">
    <property type="nucleotide sequence ID" value="XM_013459145.1"/>
</dbReference>
<accession>A0A0D2EHG7</accession>
<feature type="compositionally biased region" description="Basic residues" evidence="1">
    <location>
        <begin position="178"/>
        <end position="187"/>
    </location>
</feature>
<name>A0A0D2EHG7_9EURO</name>
<organism evidence="2 3">
    <name type="scientific">Exophiala xenobiotica</name>
    <dbReference type="NCBI Taxonomy" id="348802"/>
    <lineage>
        <taxon>Eukaryota</taxon>
        <taxon>Fungi</taxon>
        <taxon>Dikarya</taxon>
        <taxon>Ascomycota</taxon>
        <taxon>Pezizomycotina</taxon>
        <taxon>Eurotiomycetes</taxon>
        <taxon>Chaetothyriomycetidae</taxon>
        <taxon>Chaetothyriales</taxon>
        <taxon>Herpotrichiellaceae</taxon>
        <taxon>Exophiala</taxon>
    </lineage>
</organism>
<feature type="compositionally biased region" description="Basic and acidic residues" evidence="1">
    <location>
        <begin position="155"/>
        <end position="164"/>
    </location>
</feature>
<dbReference type="GeneID" id="25328319"/>
<sequence>MCVWEIFEGSGPQDWMDEISEQVGCDVLHAGDQYGDEGEEYDIMIKSIEETRNILDSGKFDEVFEENRKQRQTRSSDGGKTGCFLLTIASMGVGATISDNHKKYLRRHAKTIFGDGNALEEFRDALRKYESGVPWHFKSPSYPGLDPSATADYRKDAKVSKLESADESGAATKDEKKKSCKSKKNTKTSKAAASEHGTRSEDELEAPVAKKRKINK</sequence>
<gene>
    <name evidence="2" type="ORF">PV05_06411</name>
</gene>
<dbReference type="AlphaFoldDB" id="A0A0D2EHG7"/>
<proteinExistence type="predicted"/>
<dbReference type="Proteomes" id="UP000054342">
    <property type="component" value="Unassembled WGS sequence"/>
</dbReference>
<evidence type="ECO:0000256" key="1">
    <source>
        <dbReference type="SAM" id="MobiDB-lite"/>
    </source>
</evidence>
<dbReference type="EMBL" id="KN847320">
    <property type="protein sequence ID" value="KIW54015.1"/>
    <property type="molecule type" value="Genomic_DNA"/>
</dbReference>
<reference evidence="2 3" key="1">
    <citation type="submission" date="2015-01" db="EMBL/GenBank/DDBJ databases">
        <title>The Genome Sequence of Exophiala xenobiotica CBS118157.</title>
        <authorList>
            <consortium name="The Broad Institute Genomics Platform"/>
            <person name="Cuomo C."/>
            <person name="de Hoog S."/>
            <person name="Gorbushina A."/>
            <person name="Stielow B."/>
            <person name="Teixiera M."/>
            <person name="Abouelleil A."/>
            <person name="Chapman S.B."/>
            <person name="Priest M."/>
            <person name="Young S.K."/>
            <person name="Wortman J."/>
            <person name="Nusbaum C."/>
            <person name="Birren B."/>
        </authorList>
    </citation>
    <scope>NUCLEOTIDE SEQUENCE [LARGE SCALE GENOMIC DNA]</scope>
    <source>
        <strain evidence="2 3">CBS 118157</strain>
    </source>
</reference>